<accession>A0A6A6QFH5</accession>
<dbReference type="CDD" id="cd03193">
    <property type="entry name" value="GST_C_Metaxin"/>
    <property type="match status" value="1"/>
</dbReference>
<evidence type="ECO:0000313" key="5">
    <source>
        <dbReference type="Proteomes" id="UP000799750"/>
    </source>
</evidence>
<dbReference type="PANTHER" id="PTHR12289">
    <property type="entry name" value="METAXIN RELATED"/>
    <property type="match status" value="1"/>
</dbReference>
<keyword evidence="4" id="KW-0808">Transferase</keyword>
<dbReference type="GO" id="GO:0005737">
    <property type="term" value="C:cytoplasm"/>
    <property type="evidence" value="ECO:0007669"/>
    <property type="project" value="TreeGrafter"/>
</dbReference>
<feature type="domain" description="Thioredoxin-like fold" evidence="3">
    <location>
        <begin position="16"/>
        <end position="115"/>
    </location>
</feature>
<dbReference type="InterPro" id="IPR012336">
    <property type="entry name" value="Thioredoxin-like_fold"/>
</dbReference>
<protein>
    <submittedName>
        <fullName evidence="4">Putative glutathione S-transferase</fullName>
    </submittedName>
</protein>
<dbReference type="EMBL" id="MU004196">
    <property type="protein sequence ID" value="KAF2490774.1"/>
    <property type="molecule type" value="Genomic_DNA"/>
</dbReference>
<evidence type="ECO:0000259" key="2">
    <source>
        <dbReference type="Pfam" id="PF17171"/>
    </source>
</evidence>
<dbReference type="SFLD" id="SFLDG01200">
    <property type="entry name" value="SUF1.1"/>
    <property type="match status" value="1"/>
</dbReference>
<dbReference type="OrthoDB" id="5809458at2759"/>
<dbReference type="AlphaFoldDB" id="A0A6A6QFH5"/>
<dbReference type="SFLD" id="SFLDS00019">
    <property type="entry name" value="Glutathione_Transferase_(cytos"/>
    <property type="match status" value="1"/>
</dbReference>
<sequence length="253" mass="28758">MVYRGWPTIGAHVWSPFIIKLEARLRFSSITYTTESGSPTKAPKGKIPYVKYRDQSNHTTTLGDSTLIINQLTHSGTLLDLNAPLSPEKKAVDLALRALLEDKLYFYHTWERWTKNYYVMRDHILSAIPYPIRILVGLLVYRKVVQTLYGQGTGRYSADEIRTFRLEIWENVNALLVCSKSASPEGSRAAFWIFGGAGPSEADAVVFGFVVSVLVCTASPESREVVRGFPVLVEYAERIHENFFPDYEKWEEI</sequence>
<organism evidence="4 5">
    <name type="scientific">Lophium mytilinum</name>
    <dbReference type="NCBI Taxonomy" id="390894"/>
    <lineage>
        <taxon>Eukaryota</taxon>
        <taxon>Fungi</taxon>
        <taxon>Dikarya</taxon>
        <taxon>Ascomycota</taxon>
        <taxon>Pezizomycotina</taxon>
        <taxon>Dothideomycetes</taxon>
        <taxon>Pleosporomycetidae</taxon>
        <taxon>Mytilinidiales</taxon>
        <taxon>Mytilinidiaceae</taxon>
        <taxon>Lophium</taxon>
    </lineage>
</organism>
<dbReference type="SFLD" id="SFLDG01180">
    <property type="entry name" value="SUF1"/>
    <property type="match status" value="1"/>
</dbReference>
<proteinExistence type="inferred from homology"/>
<reference evidence="4" key="1">
    <citation type="journal article" date="2020" name="Stud. Mycol.">
        <title>101 Dothideomycetes genomes: a test case for predicting lifestyles and emergence of pathogens.</title>
        <authorList>
            <person name="Haridas S."/>
            <person name="Albert R."/>
            <person name="Binder M."/>
            <person name="Bloem J."/>
            <person name="Labutti K."/>
            <person name="Salamov A."/>
            <person name="Andreopoulos B."/>
            <person name="Baker S."/>
            <person name="Barry K."/>
            <person name="Bills G."/>
            <person name="Bluhm B."/>
            <person name="Cannon C."/>
            <person name="Castanera R."/>
            <person name="Culley D."/>
            <person name="Daum C."/>
            <person name="Ezra D."/>
            <person name="Gonzalez J."/>
            <person name="Henrissat B."/>
            <person name="Kuo A."/>
            <person name="Liang C."/>
            <person name="Lipzen A."/>
            <person name="Lutzoni F."/>
            <person name="Magnuson J."/>
            <person name="Mondo S."/>
            <person name="Nolan M."/>
            <person name="Ohm R."/>
            <person name="Pangilinan J."/>
            <person name="Park H.-J."/>
            <person name="Ramirez L."/>
            <person name="Alfaro M."/>
            <person name="Sun H."/>
            <person name="Tritt A."/>
            <person name="Yoshinaga Y."/>
            <person name="Zwiers L.-H."/>
            <person name="Turgeon B."/>
            <person name="Goodwin S."/>
            <person name="Spatafora J."/>
            <person name="Crous P."/>
            <person name="Grigoriev I."/>
        </authorList>
    </citation>
    <scope>NUCLEOTIDE SEQUENCE</scope>
    <source>
        <strain evidence="4">CBS 269.34</strain>
    </source>
</reference>
<keyword evidence="5" id="KW-1185">Reference proteome</keyword>
<dbReference type="Pfam" id="PF17171">
    <property type="entry name" value="GST_C_6"/>
    <property type="match status" value="1"/>
</dbReference>
<dbReference type="InterPro" id="IPR050931">
    <property type="entry name" value="Mito_Protein_Transport_Metaxin"/>
</dbReference>
<evidence type="ECO:0000259" key="3">
    <source>
        <dbReference type="Pfam" id="PF17172"/>
    </source>
</evidence>
<dbReference type="InterPro" id="IPR033468">
    <property type="entry name" value="Metaxin_GST"/>
</dbReference>
<dbReference type="Pfam" id="PF17172">
    <property type="entry name" value="GST_N_4"/>
    <property type="match status" value="1"/>
</dbReference>
<evidence type="ECO:0000256" key="1">
    <source>
        <dbReference type="ARBA" id="ARBA00006475"/>
    </source>
</evidence>
<gene>
    <name evidence="4" type="ORF">BU16DRAFT_493367</name>
</gene>
<dbReference type="PANTHER" id="PTHR12289:SF41">
    <property type="entry name" value="FAILED AXON CONNECTIONS-RELATED"/>
    <property type="match status" value="1"/>
</dbReference>
<dbReference type="GO" id="GO:0016740">
    <property type="term" value="F:transferase activity"/>
    <property type="evidence" value="ECO:0007669"/>
    <property type="project" value="UniProtKB-KW"/>
</dbReference>
<feature type="domain" description="Metaxin glutathione S-transferase" evidence="2">
    <location>
        <begin position="192"/>
        <end position="239"/>
    </location>
</feature>
<evidence type="ECO:0000313" key="4">
    <source>
        <dbReference type="EMBL" id="KAF2490774.1"/>
    </source>
</evidence>
<dbReference type="Proteomes" id="UP000799750">
    <property type="component" value="Unassembled WGS sequence"/>
</dbReference>
<dbReference type="InterPro" id="IPR040079">
    <property type="entry name" value="Glutathione_S-Trfase"/>
</dbReference>
<dbReference type="InterPro" id="IPR026928">
    <property type="entry name" value="FAX/IsoI-like"/>
</dbReference>
<comment type="similarity">
    <text evidence="1">Belongs to the FAX family.</text>
</comment>
<name>A0A6A6QFH5_9PEZI</name>